<dbReference type="Gene3D" id="2.170.130.10">
    <property type="entry name" value="TonB-dependent receptor, plug domain"/>
    <property type="match status" value="2"/>
</dbReference>
<protein>
    <recommendedName>
        <fullName evidence="6">Peptidase M56 domain-containing protein</fullName>
    </recommendedName>
</protein>
<dbReference type="InterPro" id="IPR052173">
    <property type="entry name" value="Beta-lactam_resp_regulator"/>
</dbReference>
<gene>
    <name evidence="4" type="ORF">A8C56_15195</name>
</gene>
<dbReference type="Pfam" id="PF05569">
    <property type="entry name" value="Peptidase_M56"/>
    <property type="match status" value="1"/>
</dbReference>
<dbReference type="NCBIfam" id="TIGR04057">
    <property type="entry name" value="SusC_RagA_signa"/>
    <property type="match status" value="1"/>
</dbReference>
<evidence type="ECO:0000256" key="1">
    <source>
        <dbReference type="SAM" id="Phobius"/>
    </source>
</evidence>
<dbReference type="PANTHER" id="PTHR34978:SF3">
    <property type="entry name" value="SLR0241 PROTEIN"/>
    <property type="match status" value="1"/>
</dbReference>
<dbReference type="OrthoDB" id="649093at2"/>
<dbReference type="Pfam" id="PF07715">
    <property type="entry name" value="Plug"/>
    <property type="match status" value="1"/>
</dbReference>
<dbReference type="PANTHER" id="PTHR34978">
    <property type="entry name" value="POSSIBLE SENSOR-TRANSDUCER PROTEIN BLAR"/>
    <property type="match status" value="1"/>
</dbReference>
<evidence type="ECO:0000313" key="5">
    <source>
        <dbReference type="Proteomes" id="UP000077667"/>
    </source>
</evidence>
<feature type="domain" description="TonB-dependent receptor plug" evidence="3">
    <location>
        <begin position="414"/>
        <end position="464"/>
    </location>
</feature>
<evidence type="ECO:0008006" key="6">
    <source>
        <dbReference type="Google" id="ProtNLM"/>
    </source>
</evidence>
<dbReference type="EMBL" id="CP015772">
    <property type="protein sequence ID" value="ANH82136.1"/>
    <property type="molecule type" value="Genomic_DNA"/>
</dbReference>
<dbReference type="KEGG" id="nia:A8C56_15195"/>
<dbReference type="AlphaFoldDB" id="A0A1A9I3D9"/>
<name>A0A1A9I3D9_9BACT</name>
<feature type="transmembrane region" description="Helical" evidence="1">
    <location>
        <begin position="92"/>
        <end position="119"/>
    </location>
</feature>
<reference evidence="4 5" key="1">
    <citation type="submission" date="2016-05" db="EMBL/GenBank/DDBJ databases">
        <title>Niabella ginsenosidivorans BS26 whole genome sequencing.</title>
        <authorList>
            <person name="Im W.T."/>
            <person name="Siddiqi M.Z."/>
        </authorList>
    </citation>
    <scope>NUCLEOTIDE SEQUENCE [LARGE SCALE GENOMIC DNA]</scope>
    <source>
        <strain evidence="4 5">BS26</strain>
    </source>
</reference>
<dbReference type="SUPFAM" id="SSF56935">
    <property type="entry name" value="Porins"/>
    <property type="match status" value="2"/>
</dbReference>
<organism evidence="4 5">
    <name type="scientific">Niabella ginsenosidivorans</name>
    <dbReference type="NCBI Taxonomy" id="1176587"/>
    <lineage>
        <taxon>Bacteria</taxon>
        <taxon>Pseudomonadati</taxon>
        <taxon>Bacteroidota</taxon>
        <taxon>Chitinophagia</taxon>
        <taxon>Chitinophagales</taxon>
        <taxon>Chitinophagaceae</taxon>
        <taxon>Niabella</taxon>
    </lineage>
</organism>
<dbReference type="CDD" id="cd07341">
    <property type="entry name" value="M56_BlaR1_MecR1_like"/>
    <property type="match status" value="1"/>
</dbReference>
<dbReference type="InterPro" id="IPR023997">
    <property type="entry name" value="TonB-dep_OMP_SusC/RagA_CS"/>
</dbReference>
<evidence type="ECO:0000259" key="2">
    <source>
        <dbReference type="Pfam" id="PF05569"/>
    </source>
</evidence>
<keyword evidence="1" id="KW-1133">Transmembrane helix</keyword>
<feature type="domain" description="Peptidase M56" evidence="2">
    <location>
        <begin position="10"/>
        <end position="258"/>
    </location>
</feature>
<evidence type="ECO:0000313" key="4">
    <source>
        <dbReference type="EMBL" id="ANH82136.1"/>
    </source>
</evidence>
<feature type="transmembrane region" description="Helical" evidence="1">
    <location>
        <begin position="37"/>
        <end position="55"/>
    </location>
</feature>
<dbReference type="InterPro" id="IPR008756">
    <property type="entry name" value="Peptidase_M56"/>
</dbReference>
<proteinExistence type="predicted"/>
<sequence length="665" mass="74063">MPVIIDYILKLSICLAVVYLFYQLLLRRLTFYNWNRWYLLGYSALSFVIPLIDIMPELQKKQLDQSMLVQLIPALGFASAADNSSFLESLTIWDWVLVVGILGSVVLLTRFLIMFFSFLKIKSRAQLISDDDTRIYQLDEDMRPFSFGNAIFINTELHSGEELEEIIRHEFVHVKQKHTIDIVWSELLCILLWFNPFVWLLRKSIKQNLEFLADKQVLQGGVDKKEYQYLLLKVMGNKQFAFTNHFNFSSLKNRIAMMNTIKSAKVHLTKFLFLLPVIAVLLLAFRKEVLHESTGRRTSSGELLNAPDAATDSIRTPVNLQLALIRKDTTPVKGAAKKYDVIVTGSGFGRNIKDPSVIVKRMSIAEWKAHQEKYEKEYGIAPLLTINKRADNNINKFDSVYVMKKTLSNTLVADNPLIIVDGEKVDNKGGKALEGIDPNRIQSISVLKDKAATSLYGADGKNGVIIITSKKNDAVKSDSAANTTVTFKKTLKYTYNSNEFKAVPVDVTLKGKATGISVAPASADQPNHSGEQKVMLTFHPAKNGEQAPLFVLNGEVQDHNVLKELDPADLESVAVLKDASAKTLYGNAARNGAVLVTTKTGHRSGSKKDPLQEVIVRGYGTKSATESASKENEVTVYPTAKGHIAAKVGTTTMSADTFHIQKAAQ</sequence>
<accession>A0A1A9I3D9</accession>
<keyword evidence="5" id="KW-1185">Reference proteome</keyword>
<keyword evidence="1" id="KW-0472">Membrane</keyword>
<dbReference type="InterPro" id="IPR012910">
    <property type="entry name" value="Plug_dom"/>
</dbReference>
<dbReference type="RefSeq" id="WP_067757762.1">
    <property type="nucleotide sequence ID" value="NZ_CP015772.1"/>
</dbReference>
<dbReference type="InterPro" id="IPR037066">
    <property type="entry name" value="Plug_dom_sf"/>
</dbReference>
<feature type="transmembrane region" description="Helical" evidence="1">
    <location>
        <begin position="267"/>
        <end position="285"/>
    </location>
</feature>
<dbReference type="Proteomes" id="UP000077667">
    <property type="component" value="Chromosome"/>
</dbReference>
<keyword evidence="1" id="KW-0812">Transmembrane</keyword>
<dbReference type="STRING" id="1176587.A8C56_15195"/>
<evidence type="ECO:0000259" key="3">
    <source>
        <dbReference type="Pfam" id="PF07715"/>
    </source>
</evidence>
<feature type="transmembrane region" description="Helical" evidence="1">
    <location>
        <begin position="7"/>
        <end position="25"/>
    </location>
</feature>